<feature type="compositionally biased region" description="Polar residues" evidence="7">
    <location>
        <begin position="131"/>
        <end position="155"/>
    </location>
</feature>
<dbReference type="SMART" id="SM00355">
    <property type="entry name" value="ZnF_C2H2"/>
    <property type="match status" value="2"/>
</dbReference>
<dbReference type="GO" id="GO:0000981">
    <property type="term" value="F:DNA-binding transcription factor activity, RNA polymerase II-specific"/>
    <property type="evidence" value="ECO:0007669"/>
    <property type="project" value="InterPro"/>
</dbReference>
<keyword evidence="2" id="KW-0862">Zinc</keyword>
<evidence type="ECO:0000256" key="4">
    <source>
        <dbReference type="ARBA" id="ARBA00023163"/>
    </source>
</evidence>
<dbReference type="InterPro" id="IPR036236">
    <property type="entry name" value="Znf_C2H2_sf"/>
</dbReference>
<dbReference type="SUPFAM" id="SSF57667">
    <property type="entry name" value="beta-beta-alpha zinc fingers"/>
    <property type="match status" value="1"/>
</dbReference>
<evidence type="ECO:0000256" key="5">
    <source>
        <dbReference type="ARBA" id="ARBA00023242"/>
    </source>
</evidence>
<dbReference type="AlphaFoldDB" id="A0A9P0EFB5"/>
<reference evidence="10 11" key="2">
    <citation type="submission" date="2021-10" db="EMBL/GenBank/DDBJ databases">
        <authorList>
            <person name="Piombo E."/>
        </authorList>
    </citation>
    <scope>NUCLEOTIDE SEQUENCE [LARGE SCALE GENOMIC DNA]</scope>
</reference>
<dbReference type="Pfam" id="PF00096">
    <property type="entry name" value="zf-C2H2"/>
    <property type="match status" value="1"/>
</dbReference>
<keyword evidence="1" id="KW-0479">Metal-binding</keyword>
<feature type="domain" description="C2H2-type" evidence="9">
    <location>
        <begin position="47"/>
        <end position="70"/>
    </location>
</feature>
<keyword evidence="3" id="KW-0805">Transcription regulation</keyword>
<dbReference type="Gene3D" id="4.10.240.10">
    <property type="entry name" value="Zn(2)-C6 fungal-type DNA-binding domain"/>
    <property type="match status" value="1"/>
</dbReference>
<dbReference type="Pfam" id="PF00172">
    <property type="entry name" value="Zn_clus"/>
    <property type="match status" value="1"/>
</dbReference>
<dbReference type="InterPro" id="IPR001138">
    <property type="entry name" value="Zn2Cys6_DnaBD"/>
</dbReference>
<gene>
    <name evidence="10" type="ORF">CSOL1703_00002544</name>
</gene>
<dbReference type="Gene3D" id="3.30.160.60">
    <property type="entry name" value="Classic Zinc Finger"/>
    <property type="match status" value="2"/>
</dbReference>
<feature type="domain" description="C2H2-type" evidence="9">
    <location>
        <begin position="17"/>
        <end position="46"/>
    </location>
</feature>
<dbReference type="PROSITE" id="PS50048">
    <property type="entry name" value="ZN2_CY6_FUNGAL_2"/>
    <property type="match status" value="1"/>
</dbReference>
<organism evidence="10 11">
    <name type="scientific">Clonostachys solani</name>
    <dbReference type="NCBI Taxonomy" id="160281"/>
    <lineage>
        <taxon>Eukaryota</taxon>
        <taxon>Fungi</taxon>
        <taxon>Dikarya</taxon>
        <taxon>Ascomycota</taxon>
        <taxon>Pezizomycotina</taxon>
        <taxon>Sordariomycetes</taxon>
        <taxon>Hypocreomycetidae</taxon>
        <taxon>Hypocreales</taxon>
        <taxon>Bionectriaceae</taxon>
        <taxon>Clonostachys</taxon>
    </lineage>
</organism>
<evidence type="ECO:0000256" key="7">
    <source>
        <dbReference type="SAM" id="MobiDB-lite"/>
    </source>
</evidence>
<evidence type="ECO:0000256" key="1">
    <source>
        <dbReference type="ARBA" id="ARBA00022723"/>
    </source>
</evidence>
<dbReference type="PROSITE" id="PS00463">
    <property type="entry name" value="ZN2_CY6_FUNGAL_1"/>
    <property type="match status" value="1"/>
</dbReference>
<dbReference type="InterPro" id="IPR036864">
    <property type="entry name" value="Zn2-C6_fun-type_DNA-bd_sf"/>
</dbReference>
<evidence type="ECO:0000259" key="8">
    <source>
        <dbReference type="PROSITE" id="PS50048"/>
    </source>
</evidence>
<protein>
    <submittedName>
        <fullName evidence="10">Uncharacterized protein</fullName>
    </submittedName>
</protein>
<evidence type="ECO:0000256" key="6">
    <source>
        <dbReference type="PROSITE-ProRule" id="PRU00042"/>
    </source>
</evidence>
<proteinExistence type="predicted"/>
<dbReference type="PROSITE" id="PS50157">
    <property type="entry name" value="ZINC_FINGER_C2H2_2"/>
    <property type="match status" value="2"/>
</dbReference>
<evidence type="ECO:0000256" key="3">
    <source>
        <dbReference type="ARBA" id="ARBA00023015"/>
    </source>
</evidence>
<keyword evidence="5" id="KW-0539">Nucleus</keyword>
<dbReference type="SUPFAM" id="SSF57701">
    <property type="entry name" value="Zn2/Cys6 DNA-binding domain"/>
    <property type="match status" value="1"/>
</dbReference>
<sequence>MTAAIIIANNDDDNRIFPCTVLDCDKAYRRNEHLIRHLRSHRLQKPFICPKCRRSYGRQDVLKRHIAQQHPLVARPRDYGRHQRRALSACDRCHARKARCTGKSPCQPCLESNNTCQYSRVACSSKDRTESNTPSATTTDPSIESDSPRLASQTPLPGLSPRSVQLDYDAFSDANSLSSGTEHDGHLSTAMPYSPLNGPEKMPLITPYVPNDKLRNLHDCEPSNIDDEEPAQTDQTLTSVGADTQRSDIDPWLPIWSPDSYSIIQITANSNDPYSGASTTSDVSRNTETTMISTDDTTVYTGDLFGFADSSTFPNCDIFNIQADMQSQGISLDPPLRRHTNAAQDSWVHAPSALSTSAHPMSGANTDDAALHPVYGPASTVAPISCQNEHPDVDTSVATVPAFPPDSQTRQQCINTYFSRFHRLWPTVHRSTFTTESKNQDLVDSVIMIGAWLSGIGTWMETALRLHKSIMDRLAAKLAYLAFRLDICFYFLRGFRPTLRYDELYLTLPCSESLWEAQTLEEWHRVKRIESKKRSAIYFVNLVDQAMDQEGRAKLPPLLEDEYLYGLCAMQAWLWEDVHRHRSRTETRHAIPAAGNFYPAYFSRSIDYWATQLATWRECYRDRALGCTLSSKSHRETCDISAVPLFHLSQIVLRANLQAIKQLSSEHGHRSYSGTFMRQLEASTLGWVKTSDARLAMWHAAKVLKLVQEKTGGEADGSDDAHAAPRLELIASIALYEAGLVVWAYTRSVQVCDACVIGSSLQVASSDPDPFELFGTEQDQPFLEWLEHGGRESLEGTIVCACRLRSVVGAYEAALLRCGSQWRCVLQMANSLSRLKQGG</sequence>
<evidence type="ECO:0000256" key="2">
    <source>
        <dbReference type="ARBA" id="ARBA00022833"/>
    </source>
</evidence>
<dbReference type="PANTHER" id="PTHR47660">
    <property type="entry name" value="TRANSCRIPTION FACTOR WITH C2H2 AND ZN(2)-CYS(6) DNA BINDING DOMAIN (EUROFUNG)-RELATED-RELATED"/>
    <property type="match status" value="1"/>
</dbReference>
<name>A0A9P0EFB5_9HYPO</name>
<feature type="region of interest" description="Disordered" evidence="7">
    <location>
        <begin position="175"/>
        <end position="240"/>
    </location>
</feature>
<comment type="caution">
    <text evidence="10">The sequence shown here is derived from an EMBL/GenBank/DDBJ whole genome shotgun (WGS) entry which is preliminary data.</text>
</comment>
<keyword evidence="11" id="KW-1185">Reference proteome</keyword>
<dbReference type="GO" id="GO:0008270">
    <property type="term" value="F:zinc ion binding"/>
    <property type="evidence" value="ECO:0007669"/>
    <property type="project" value="UniProtKB-KW"/>
</dbReference>
<dbReference type="SMART" id="SM00066">
    <property type="entry name" value="GAL4"/>
    <property type="match status" value="1"/>
</dbReference>
<dbReference type="CDD" id="cd00067">
    <property type="entry name" value="GAL4"/>
    <property type="match status" value="1"/>
</dbReference>
<dbReference type="EMBL" id="CABFOC020000035">
    <property type="protein sequence ID" value="CAH0050571.1"/>
    <property type="molecule type" value="Genomic_DNA"/>
</dbReference>
<dbReference type="PANTHER" id="PTHR47660:SF2">
    <property type="entry name" value="TRANSCRIPTION FACTOR WITH C2H2 AND ZN(2)-CYS(6) DNA BINDING DOMAIN (EUROFUNG)"/>
    <property type="match status" value="1"/>
</dbReference>
<evidence type="ECO:0000259" key="9">
    <source>
        <dbReference type="PROSITE" id="PS50157"/>
    </source>
</evidence>
<accession>A0A9P0EFB5</accession>
<feature type="domain" description="Zn(2)-C6 fungal-type" evidence="8">
    <location>
        <begin position="89"/>
        <end position="118"/>
    </location>
</feature>
<feature type="compositionally biased region" description="Basic and acidic residues" evidence="7">
    <location>
        <begin position="212"/>
        <end position="221"/>
    </location>
</feature>
<dbReference type="PROSITE" id="PS00028">
    <property type="entry name" value="ZINC_FINGER_C2H2_1"/>
    <property type="match status" value="2"/>
</dbReference>
<feature type="region of interest" description="Disordered" evidence="7">
    <location>
        <begin position="127"/>
        <end position="163"/>
    </location>
</feature>
<keyword evidence="4" id="KW-0804">Transcription</keyword>
<evidence type="ECO:0000313" key="10">
    <source>
        <dbReference type="EMBL" id="CAH0050571.1"/>
    </source>
</evidence>
<reference evidence="11" key="1">
    <citation type="submission" date="2019-06" db="EMBL/GenBank/DDBJ databases">
        <authorList>
            <person name="Broberg M."/>
        </authorList>
    </citation>
    <scope>NUCLEOTIDE SEQUENCE [LARGE SCALE GENOMIC DNA]</scope>
</reference>
<evidence type="ECO:0000313" key="11">
    <source>
        <dbReference type="Proteomes" id="UP000775872"/>
    </source>
</evidence>
<dbReference type="Proteomes" id="UP000775872">
    <property type="component" value="Unassembled WGS sequence"/>
</dbReference>
<dbReference type="OrthoDB" id="654211at2759"/>
<dbReference type="InterPro" id="IPR013087">
    <property type="entry name" value="Znf_C2H2_type"/>
</dbReference>
<keyword evidence="6" id="KW-0863">Zinc-finger</keyword>